<evidence type="ECO:0000313" key="3">
    <source>
        <dbReference type="EMBL" id="WUQ10475.1"/>
    </source>
</evidence>
<evidence type="ECO:0000313" key="4">
    <source>
        <dbReference type="Proteomes" id="UP001432039"/>
    </source>
</evidence>
<dbReference type="Proteomes" id="UP001432039">
    <property type="component" value="Chromosome"/>
</dbReference>
<feature type="region of interest" description="Disordered" evidence="1">
    <location>
        <begin position="125"/>
        <end position="162"/>
    </location>
</feature>
<feature type="transmembrane region" description="Helical" evidence="2">
    <location>
        <begin position="258"/>
        <end position="276"/>
    </location>
</feature>
<evidence type="ECO:0000256" key="2">
    <source>
        <dbReference type="SAM" id="Phobius"/>
    </source>
</evidence>
<keyword evidence="2" id="KW-1133">Transmembrane helix</keyword>
<proteinExistence type="predicted"/>
<evidence type="ECO:0008006" key="5">
    <source>
        <dbReference type="Google" id="ProtNLM"/>
    </source>
</evidence>
<sequence>MNDPITLAAKQHEDRHGTPDPIAPDEPTTPPMRTLLETAATCRPVEEVTALVSLLKEGGPLPDAGHDALRTAAVTRPVQDVRRMVALLGESPHEVAEADLTLRAAAVGRSIEDVALLVTILGKEDAAETERRGRAGPDAPAAPNAAGSGPHPEPSALPVEERHEAPYEPRYPELYDAPYQEPLRRTAPVAPPAASRDRALRRVLRWPVAITLLVSGALHLPNDLTALPFVAAVDYLPLLVTVLCLVSGALVALRDTTAVWRAGAATALGVVALHVLGGSLRYDPLAGAVGGALAGAGVAVVLCAAVGAVLAGLALRNRREPSA</sequence>
<reference evidence="3" key="1">
    <citation type="submission" date="2022-10" db="EMBL/GenBank/DDBJ databases">
        <title>The complete genomes of actinobacterial strains from the NBC collection.</title>
        <authorList>
            <person name="Joergensen T.S."/>
            <person name="Alvarez Arevalo M."/>
            <person name="Sterndorff E.B."/>
            <person name="Faurdal D."/>
            <person name="Vuksanovic O."/>
            <person name="Mourched A.-S."/>
            <person name="Charusanti P."/>
            <person name="Shaw S."/>
            <person name="Blin K."/>
            <person name="Weber T."/>
        </authorList>
    </citation>
    <scope>NUCLEOTIDE SEQUENCE</scope>
    <source>
        <strain evidence="3">NBC_00248</strain>
    </source>
</reference>
<keyword evidence="2" id="KW-0472">Membrane</keyword>
<dbReference type="RefSeq" id="WP_328960023.1">
    <property type="nucleotide sequence ID" value="NZ_CP108090.1"/>
</dbReference>
<feature type="compositionally biased region" description="Low complexity" evidence="1">
    <location>
        <begin position="136"/>
        <end position="150"/>
    </location>
</feature>
<evidence type="ECO:0000256" key="1">
    <source>
        <dbReference type="SAM" id="MobiDB-lite"/>
    </source>
</evidence>
<feature type="region of interest" description="Disordered" evidence="1">
    <location>
        <begin position="1"/>
        <end position="29"/>
    </location>
</feature>
<feature type="compositionally biased region" description="Basic and acidic residues" evidence="1">
    <location>
        <begin position="125"/>
        <end position="135"/>
    </location>
</feature>
<feature type="transmembrane region" description="Helical" evidence="2">
    <location>
        <begin position="226"/>
        <end position="251"/>
    </location>
</feature>
<accession>A0ABZ1T3M4</accession>
<dbReference type="EMBL" id="CP108090">
    <property type="protein sequence ID" value="WUQ10475.1"/>
    <property type="molecule type" value="Genomic_DNA"/>
</dbReference>
<feature type="transmembrane region" description="Helical" evidence="2">
    <location>
        <begin position="203"/>
        <end position="220"/>
    </location>
</feature>
<protein>
    <recommendedName>
        <fullName evidence="5">Integral membrane protein</fullName>
    </recommendedName>
</protein>
<keyword evidence="2" id="KW-0812">Transmembrane</keyword>
<name>A0ABZ1T3M4_STRVG</name>
<organism evidence="3 4">
    <name type="scientific">Streptomyces virginiae</name>
    <name type="common">Streptomyces cinnamonensis</name>
    <dbReference type="NCBI Taxonomy" id="1961"/>
    <lineage>
        <taxon>Bacteria</taxon>
        <taxon>Bacillati</taxon>
        <taxon>Actinomycetota</taxon>
        <taxon>Actinomycetes</taxon>
        <taxon>Kitasatosporales</taxon>
        <taxon>Streptomycetaceae</taxon>
        <taxon>Streptomyces</taxon>
    </lineage>
</organism>
<gene>
    <name evidence="3" type="ORF">OG517_02965</name>
</gene>
<feature type="transmembrane region" description="Helical" evidence="2">
    <location>
        <begin position="288"/>
        <end position="315"/>
    </location>
</feature>
<keyword evidence="4" id="KW-1185">Reference proteome</keyword>